<accession>A0A4V2SBQ6</accession>
<evidence type="ECO:0000256" key="1">
    <source>
        <dbReference type="ARBA" id="ARBA00004365"/>
    </source>
</evidence>
<dbReference type="PANTHER" id="PTHR30033">
    <property type="entry name" value="FLAGELLAR HOOK-ASSOCIATED PROTEIN 1"/>
    <property type="match status" value="1"/>
</dbReference>
<feature type="domain" description="Flagellar basal-body/hook protein C-terminal" evidence="8">
    <location>
        <begin position="555"/>
        <end position="594"/>
    </location>
</feature>
<keyword evidence="10" id="KW-0969">Cilium</keyword>
<dbReference type="NCBIfam" id="TIGR02492">
    <property type="entry name" value="flgK_ends"/>
    <property type="match status" value="1"/>
</dbReference>
<organism evidence="10 11">
    <name type="scientific">Marinisporobacter balticus</name>
    <dbReference type="NCBI Taxonomy" id="2018667"/>
    <lineage>
        <taxon>Bacteria</taxon>
        <taxon>Bacillati</taxon>
        <taxon>Bacillota</taxon>
        <taxon>Clostridia</taxon>
        <taxon>Peptostreptococcales</taxon>
        <taxon>Thermotaleaceae</taxon>
        <taxon>Marinisporobacter</taxon>
    </lineage>
</organism>
<name>A0A4V2SBQ6_9FIRM</name>
<comment type="similarity">
    <text evidence="3">Belongs to the flagella basal body rod proteins family.</text>
</comment>
<dbReference type="GO" id="GO:0009424">
    <property type="term" value="C:bacterial-type flagellum hook"/>
    <property type="evidence" value="ECO:0007669"/>
    <property type="project" value="InterPro"/>
</dbReference>
<dbReference type="AlphaFoldDB" id="A0A4V2SBQ6"/>
<evidence type="ECO:0000256" key="2">
    <source>
        <dbReference type="ARBA" id="ARBA00004613"/>
    </source>
</evidence>
<dbReference type="Pfam" id="PF22638">
    <property type="entry name" value="FlgK_D1"/>
    <property type="match status" value="1"/>
</dbReference>
<comment type="caution">
    <text evidence="10">The sequence shown here is derived from an EMBL/GenBank/DDBJ whole genome shotgun (WGS) entry which is preliminary data.</text>
</comment>
<gene>
    <name evidence="10" type="ORF">EV214_10872</name>
</gene>
<evidence type="ECO:0000256" key="5">
    <source>
        <dbReference type="ARBA" id="ARBA00022525"/>
    </source>
</evidence>
<evidence type="ECO:0000259" key="7">
    <source>
        <dbReference type="Pfam" id="PF00460"/>
    </source>
</evidence>
<dbReference type="InterPro" id="IPR001444">
    <property type="entry name" value="Flag_bb_rod_N"/>
</dbReference>
<dbReference type="PANTHER" id="PTHR30033:SF1">
    <property type="entry name" value="FLAGELLAR HOOK-ASSOCIATED PROTEIN 1"/>
    <property type="match status" value="1"/>
</dbReference>
<dbReference type="EMBL" id="SLWV01000008">
    <property type="protein sequence ID" value="TCO76470.1"/>
    <property type="molecule type" value="Genomic_DNA"/>
</dbReference>
<dbReference type="Proteomes" id="UP000294919">
    <property type="component" value="Unassembled WGS sequence"/>
</dbReference>
<evidence type="ECO:0000256" key="6">
    <source>
        <dbReference type="ARBA" id="ARBA00023143"/>
    </source>
</evidence>
<evidence type="ECO:0000313" key="10">
    <source>
        <dbReference type="EMBL" id="TCO76470.1"/>
    </source>
</evidence>
<keyword evidence="6" id="KW-0975">Bacterial flagellum</keyword>
<evidence type="ECO:0000256" key="3">
    <source>
        <dbReference type="ARBA" id="ARBA00009677"/>
    </source>
</evidence>
<protein>
    <recommendedName>
        <fullName evidence="4">Flagellar hook-associated protein 1</fullName>
    </recommendedName>
</protein>
<keyword evidence="5" id="KW-0964">Secreted</keyword>
<feature type="domain" description="Flagellar basal body rod protein N-terminal" evidence="7">
    <location>
        <begin position="8"/>
        <end position="37"/>
    </location>
</feature>
<dbReference type="Pfam" id="PF06429">
    <property type="entry name" value="Flg_bbr_C"/>
    <property type="match status" value="1"/>
</dbReference>
<feature type="domain" description="Flagellar hook-associated protein FlgK helical" evidence="9">
    <location>
        <begin position="97"/>
        <end position="348"/>
    </location>
</feature>
<dbReference type="Pfam" id="PF00460">
    <property type="entry name" value="Flg_bb_rod"/>
    <property type="match status" value="1"/>
</dbReference>
<sequence>MSGAFFGLNIAKSGVFASQRALNVTGHNIANAGTPGYSRQRLNVTESNPMTLSGGQGMLGSGVDTTSIRQIRDEFLDFKIRKEFTTSGEWETRLESLQQLEATFNEPSNSGIRKVMDEFFSSIQELSEGEKSDNLTVRTQVRERGIALTKTLNKMYNQFKDMQKNTDFAVETTVDQINGYTKQISKLNKQIFTYELDGSNANDLRDQRNLLIDELSNLVNIEVTETPVGDEGNISSKMKIMLGGNILVSHENYNALKTTSREVGEEKNYVDNPKLLEIEWENGDMFHCKSGKLKGLLDMRDNIDGKEKGIPYYMDKLNKFTTVFAAEFNMQHGSGYGLAGAGTGIPFFNSAYLMKVPETDPPTIPPTPTPVPTGYKYLTDTAGTKIQDKDGNFYITKDLSDGGMEPVSNADITALGGTTDTDIIQKFEEKNKGYTLFKAEGASGSIWLKVKMVKAGDIDISDEIHKDLNNIAAGKKGYDSSNPPDGILDSALAGDGSNALALNALRNDEDIFSWGTPDDYFKSLISNLGVDGQEAQRMTDNQLALVTQIDNTRQSISGVSLDEEMTNMIKYQQTYNACARMITVADEMLDKIINGMGVVGR</sequence>
<dbReference type="InterPro" id="IPR010930">
    <property type="entry name" value="Flg_bb/hook_C_dom"/>
</dbReference>
<keyword evidence="11" id="KW-1185">Reference proteome</keyword>
<comment type="subcellular location">
    <subcellularLocation>
        <location evidence="1">Bacterial flagellum</location>
    </subcellularLocation>
    <subcellularLocation>
        <location evidence="2">Secreted</location>
    </subcellularLocation>
</comment>
<evidence type="ECO:0000256" key="4">
    <source>
        <dbReference type="ARBA" id="ARBA00016244"/>
    </source>
</evidence>
<evidence type="ECO:0000259" key="9">
    <source>
        <dbReference type="Pfam" id="PF22638"/>
    </source>
</evidence>
<dbReference type="GO" id="GO:0005198">
    <property type="term" value="F:structural molecule activity"/>
    <property type="evidence" value="ECO:0007669"/>
    <property type="project" value="InterPro"/>
</dbReference>
<keyword evidence="10" id="KW-0966">Cell projection</keyword>
<dbReference type="GO" id="GO:0044780">
    <property type="term" value="P:bacterial-type flagellum assembly"/>
    <property type="evidence" value="ECO:0007669"/>
    <property type="project" value="InterPro"/>
</dbReference>
<dbReference type="InterPro" id="IPR002371">
    <property type="entry name" value="FlgK"/>
</dbReference>
<dbReference type="RefSeq" id="WP_207669654.1">
    <property type="nucleotide sequence ID" value="NZ_SLWV01000008.1"/>
</dbReference>
<keyword evidence="10" id="KW-0282">Flagellum</keyword>
<reference evidence="10 11" key="1">
    <citation type="submission" date="2019-03" db="EMBL/GenBank/DDBJ databases">
        <title>Genomic Encyclopedia of Type Strains, Phase IV (KMG-IV): sequencing the most valuable type-strain genomes for metagenomic binning, comparative biology and taxonomic classification.</title>
        <authorList>
            <person name="Goeker M."/>
        </authorList>
    </citation>
    <scope>NUCLEOTIDE SEQUENCE [LARGE SCALE GENOMIC DNA]</scope>
    <source>
        <strain evidence="10 11">DSM 102940</strain>
    </source>
</reference>
<proteinExistence type="inferred from homology"/>
<evidence type="ECO:0000259" key="8">
    <source>
        <dbReference type="Pfam" id="PF06429"/>
    </source>
</evidence>
<dbReference type="SUPFAM" id="SSF64518">
    <property type="entry name" value="Phase 1 flagellin"/>
    <property type="match status" value="1"/>
</dbReference>
<dbReference type="GO" id="GO:0005576">
    <property type="term" value="C:extracellular region"/>
    <property type="evidence" value="ECO:0007669"/>
    <property type="project" value="UniProtKB-SubCell"/>
</dbReference>
<dbReference type="InterPro" id="IPR053927">
    <property type="entry name" value="FlgK_helical"/>
</dbReference>
<dbReference type="PRINTS" id="PR01005">
    <property type="entry name" value="FLGHOOKAP1"/>
</dbReference>
<evidence type="ECO:0000313" key="11">
    <source>
        <dbReference type="Proteomes" id="UP000294919"/>
    </source>
</evidence>